<dbReference type="PANTHER" id="PTHR42951">
    <property type="entry name" value="METALLO-BETA-LACTAMASE DOMAIN-CONTAINING"/>
    <property type="match status" value="1"/>
</dbReference>
<dbReference type="InterPro" id="IPR001279">
    <property type="entry name" value="Metallo-B-lactamas"/>
</dbReference>
<feature type="domain" description="Metallo-beta-lactamase" evidence="1">
    <location>
        <begin position="14"/>
        <end position="208"/>
    </location>
</feature>
<organism evidence="2 3">
    <name type="scientific">Actinokineospora soli</name>
    <dbReference type="NCBI Taxonomy" id="1048753"/>
    <lineage>
        <taxon>Bacteria</taxon>
        <taxon>Bacillati</taxon>
        <taxon>Actinomycetota</taxon>
        <taxon>Actinomycetes</taxon>
        <taxon>Pseudonocardiales</taxon>
        <taxon>Pseudonocardiaceae</taxon>
        <taxon>Actinokineospora</taxon>
    </lineage>
</organism>
<accession>A0ABW2TNF5</accession>
<proteinExistence type="predicted"/>
<dbReference type="PANTHER" id="PTHR42951:SF17">
    <property type="entry name" value="METALLO-BETA-LACTAMASE DOMAIN-CONTAINING PROTEIN"/>
    <property type="match status" value="1"/>
</dbReference>
<dbReference type="EMBL" id="JBHTEY010000004">
    <property type="protein sequence ID" value="MFC7615322.1"/>
    <property type="molecule type" value="Genomic_DNA"/>
</dbReference>
<comment type="caution">
    <text evidence="2">The sequence shown here is derived from an EMBL/GenBank/DDBJ whole genome shotgun (WGS) entry which is preliminary data.</text>
</comment>
<dbReference type="SUPFAM" id="SSF56281">
    <property type="entry name" value="Metallo-hydrolase/oxidoreductase"/>
    <property type="match status" value="1"/>
</dbReference>
<dbReference type="CDD" id="cd07721">
    <property type="entry name" value="yflN-like_MBL-fold"/>
    <property type="match status" value="1"/>
</dbReference>
<protein>
    <submittedName>
        <fullName evidence="2">MBL fold metallo-hydrolase</fullName>
    </submittedName>
</protein>
<dbReference type="InterPro" id="IPR036866">
    <property type="entry name" value="RibonucZ/Hydroxyglut_hydro"/>
</dbReference>
<sequence>MRISERLTMLRFDVGQAYLWRDGDDLTLIDTGPAGSGPLIAAAVRALGLDTAAIRRVVLTHGHNDHAGSAAEVRSWHGAPVHAHRADTALVEGAAPPPEPVIDEPWERELFDRIVPGVPAAPGCPVDVVLDGGDTLDGGFRVLSVPGHTPGSVALHVPEHGVLFTGDTVATHEGRVILGVFNSDPARARASFALQAALDEVEVVCVGHGDPVGARALRAAVG</sequence>
<dbReference type="Gene3D" id="3.60.15.10">
    <property type="entry name" value="Ribonuclease Z/Hydroxyacylglutathione hydrolase-like"/>
    <property type="match status" value="1"/>
</dbReference>
<dbReference type="SMART" id="SM00849">
    <property type="entry name" value="Lactamase_B"/>
    <property type="match status" value="1"/>
</dbReference>
<name>A0ABW2TNF5_9PSEU</name>
<dbReference type="InterPro" id="IPR050855">
    <property type="entry name" value="NDM-1-like"/>
</dbReference>
<evidence type="ECO:0000313" key="3">
    <source>
        <dbReference type="Proteomes" id="UP001596512"/>
    </source>
</evidence>
<gene>
    <name evidence="2" type="ORF">ACFQV2_19285</name>
</gene>
<keyword evidence="3" id="KW-1185">Reference proteome</keyword>
<reference evidence="3" key="1">
    <citation type="journal article" date="2019" name="Int. J. Syst. Evol. Microbiol.">
        <title>The Global Catalogue of Microorganisms (GCM) 10K type strain sequencing project: providing services to taxonomists for standard genome sequencing and annotation.</title>
        <authorList>
            <consortium name="The Broad Institute Genomics Platform"/>
            <consortium name="The Broad Institute Genome Sequencing Center for Infectious Disease"/>
            <person name="Wu L."/>
            <person name="Ma J."/>
        </authorList>
    </citation>
    <scope>NUCLEOTIDE SEQUENCE [LARGE SCALE GENOMIC DNA]</scope>
    <source>
        <strain evidence="3">JCM 17695</strain>
    </source>
</reference>
<dbReference type="Proteomes" id="UP001596512">
    <property type="component" value="Unassembled WGS sequence"/>
</dbReference>
<evidence type="ECO:0000259" key="1">
    <source>
        <dbReference type="SMART" id="SM00849"/>
    </source>
</evidence>
<evidence type="ECO:0000313" key="2">
    <source>
        <dbReference type="EMBL" id="MFC7615322.1"/>
    </source>
</evidence>
<dbReference type="Pfam" id="PF00753">
    <property type="entry name" value="Lactamase_B"/>
    <property type="match status" value="1"/>
</dbReference>